<sequence>MVGNVFCGNVLIWPAEASHWLNIKAIIQELIHRDHHVTVLASTASLFIKPGDVSAARFEVYLVPFGKDDIDSLIKDLIMLWLNNKPTTFTFHRFYQELGKLVRKMHVLNRQKCEGVLASQDLMTRLKKNKYDVLLSDPVNICGDLIALELGIPFMYTLRFTPASTVERHCGKIPAPPSYVPASLSELTDRLLFGERVKNVISYHVQDYLFQKYWEEWDSYYSQVLGKSVLFHLSRYPLLTHDLCRKGLHHVLPLQTKDH</sequence>
<dbReference type="Gene3D" id="3.40.50.2000">
    <property type="entry name" value="Glycogen Phosphorylase B"/>
    <property type="match status" value="1"/>
</dbReference>
<comment type="similarity">
    <text evidence="1">Belongs to the UDP-glycosyltransferase family.</text>
</comment>
<dbReference type="Pfam" id="PF00201">
    <property type="entry name" value="UDPGT"/>
    <property type="match status" value="1"/>
</dbReference>
<evidence type="ECO:0000256" key="1">
    <source>
        <dbReference type="ARBA" id="ARBA00009995"/>
    </source>
</evidence>
<dbReference type="Proteomes" id="UP000826234">
    <property type="component" value="Unassembled WGS sequence"/>
</dbReference>
<evidence type="ECO:0000313" key="5">
    <source>
        <dbReference type="Proteomes" id="UP000826234"/>
    </source>
</evidence>
<keyword evidence="3" id="KW-0808">Transferase</keyword>
<gene>
    <name evidence="4" type="ORF">JD844_002447</name>
</gene>
<protein>
    <recommendedName>
        <fullName evidence="6">UDP-glucuronosyltransferase 2A1</fullName>
    </recommendedName>
</protein>
<evidence type="ECO:0008006" key="6">
    <source>
        <dbReference type="Google" id="ProtNLM"/>
    </source>
</evidence>
<dbReference type="SUPFAM" id="SSF53756">
    <property type="entry name" value="UDP-Glycosyltransferase/glycogen phosphorylase"/>
    <property type="match status" value="1"/>
</dbReference>
<name>A0ABQ7TBL5_PHRPL</name>
<dbReference type="EMBL" id="JAIPUX010000521">
    <property type="protein sequence ID" value="KAH0627069.1"/>
    <property type="molecule type" value="Genomic_DNA"/>
</dbReference>
<keyword evidence="2" id="KW-0328">Glycosyltransferase</keyword>
<keyword evidence="5" id="KW-1185">Reference proteome</keyword>
<proteinExistence type="inferred from homology"/>
<comment type="caution">
    <text evidence="4">The sequence shown here is derived from an EMBL/GenBank/DDBJ whole genome shotgun (WGS) entry which is preliminary data.</text>
</comment>
<organism evidence="4 5">
    <name type="scientific">Phrynosoma platyrhinos</name>
    <name type="common">Desert horned lizard</name>
    <dbReference type="NCBI Taxonomy" id="52577"/>
    <lineage>
        <taxon>Eukaryota</taxon>
        <taxon>Metazoa</taxon>
        <taxon>Chordata</taxon>
        <taxon>Craniata</taxon>
        <taxon>Vertebrata</taxon>
        <taxon>Euteleostomi</taxon>
        <taxon>Lepidosauria</taxon>
        <taxon>Squamata</taxon>
        <taxon>Bifurcata</taxon>
        <taxon>Unidentata</taxon>
        <taxon>Episquamata</taxon>
        <taxon>Toxicofera</taxon>
        <taxon>Iguania</taxon>
        <taxon>Phrynosomatidae</taxon>
        <taxon>Phrynosomatinae</taxon>
        <taxon>Phrynosoma</taxon>
    </lineage>
</organism>
<dbReference type="PANTHER" id="PTHR48043:SF140">
    <property type="entry name" value="UDP-GLUCURONOSYLTRANSFERASE 2A1"/>
    <property type="match status" value="1"/>
</dbReference>
<accession>A0ABQ7TBL5</accession>
<reference evidence="4 5" key="1">
    <citation type="journal article" date="2022" name="Gigascience">
        <title>A chromosome-level genome assembly and annotation of the desert horned lizard, Phrynosoma platyrhinos, provides insight into chromosomal rearrangements among reptiles.</title>
        <authorList>
            <person name="Koochekian N."/>
            <person name="Ascanio A."/>
            <person name="Farleigh K."/>
            <person name="Card D.C."/>
            <person name="Schield D.R."/>
            <person name="Castoe T.A."/>
            <person name="Jezkova T."/>
        </authorList>
    </citation>
    <scope>NUCLEOTIDE SEQUENCE [LARGE SCALE GENOMIC DNA]</scope>
    <source>
        <strain evidence="4">NK-2021</strain>
    </source>
</reference>
<evidence type="ECO:0000313" key="4">
    <source>
        <dbReference type="EMBL" id="KAH0627069.1"/>
    </source>
</evidence>
<dbReference type="InterPro" id="IPR002213">
    <property type="entry name" value="UDP_glucos_trans"/>
</dbReference>
<evidence type="ECO:0000256" key="2">
    <source>
        <dbReference type="ARBA" id="ARBA00022676"/>
    </source>
</evidence>
<dbReference type="InterPro" id="IPR050271">
    <property type="entry name" value="UDP-glycosyltransferase"/>
</dbReference>
<dbReference type="PANTHER" id="PTHR48043">
    <property type="entry name" value="EG:EG0003.4 PROTEIN-RELATED"/>
    <property type="match status" value="1"/>
</dbReference>
<evidence type="ECO:0000256" key="3">
    <source>
        <dbReference type="ARBA" id="ARBA00022679"/>
    </source>
</evidence>